<dbReference type="GO" id="GO:0005737">
    <property type="term" value="C:cytoplasm"/>
    <property type="evidence" value="ECO:0007669"/>
    <property type="project" value="UniProtKB-SubCell"/>
</dbReference>
<dbReference type="CDD" id="cd07562">
    <property type="entry name" value="Peptidase_S41_TRI"/>
    <property type="match status" value="1"/>
</dbReference>
<dbReference type="InterPro" id="IPR012393">
    <property type="entry name" value="Tricorn_protease"/>
</dbReference>
<organism evidence="12 13">
    <name type="scientific">Gallaecimonas xiamenensis 3-C-1</name>
    <dbReference type="NCBI Taxonomy" id="745411"/>
    <lineage>
        <taxon>Bacteria</taxon>
        <taxon>Pseudomonadati</taxon>
        <taxon>Pseudomonadota</taxon>
        <taxon>Gammaproteobacteria</taxon>
        <taxon>Enterobacterales</taxon>
        <taxon>Gallaecimonadaceae</taxon>
        <taxon>Gallaecimonas</taxon>
    </lineage>
</organism>
<dbReference type="Gene3D" id="2.130.10.10">
    <property type="entry name" value="YVTN repeat-like/Quinoprotein amine dehydrogenase"/>
    <property type="match status" value="1"/>
</dbReference>
<dbReference type="InterPro" id="IPR001478">
    <property type="entry name" value="PDZ"/>
</dbReference>
<dbReference type="SUPFAM" id="SSF82171">
    <property type="entry name" value="DPP6 N-terminal domain-like"/>
    <property type="match status" value="1"/>
</dbReference>
<dbReference type="EC" id="3.4.21.-" evidence="7"/>
<dbReference type="RefSeq" id="WP_008484472.1">
    <property type="nucleotide sequence ID" value="NZ_AMRI01000011.1"/>
</dbReference>
<keyword evidence="6 7" id="KW-0720">Serine protease</keyword>
<dbReference type="eggNOG" id="COG4946">
    <property type="taxonomic scope" value="Bacteria"/>
</dbReference>
<dbReference type="InterPro" id="IPR029414">
    <property type="entry name" value="Tricorn_PDZ"/>
</dbReference>
<feature type="active site" description="Charge relay system" evidence="8">
    <location>
        <position position="736"/>
    </location>
</feature>
<dbReference type="InterPro" id="IPR036034">
    <property type="entry name" value="PDZ_sf"/>
</dbReference>
<dbReference type="STRING" id="745411.B3C1_09493"/>
<dbReference type="PROSITE" id="PS50106">
    <property type="entry name" value="PDZ"/>
    <property type="match status" value="1"/>
</dbReference>
<dbReference type="Proteomes" id="UP000006755">
    <property type="component" value="Unassembled WGS sequence"/>
</dbReference>
<dbReference type="Gene3D" id="3.30.750.44">
    <property type="match status" value="1"/>
</dbReference>
<dbReference type="eggNOG" id="COG0793">
    <property type="taxonomic scope" value="Bacteria"/>
</dbReference>
<evidence type="ECO:0000256" key="8">
    <source>
        <dbReference type="PIRSR" id="PIRSR036421-1"/>
    </source>
</evidence>
<dbReference type="Pfam" id="PF03572">
    <property type="entry name" value="Peptidase_S41"/>
    <property type="match status" value="1"/>
</dbReference>
<evidence type="ECO:0000256" key="9">
    <source>
        <dbReference type="PIRSR" id="PIRSR036421-3"/>
    </source>
</evidence>
<dbReference type="OrthoDB" id="9758793at2"/>
<proteinExistence type="inferred from homology"/>
<evidence type="ECO:0000256" key="10">
    <source>
        <dbReference type="SAM" id="SignalP"/>
    </source>
</evidence>
<evidence type="ECO:0000256" key="4">
    <source>
        <dbReference type="ARBA" id="ARBA00022670"/>
    </source>
</evidence>
<keyword evidence="3 7" id="KW-0963">Cytoplasm</keyword>
<dbReference type="SUPFAM" id="SSF69304">
    <property type="entry name" value="Tricorn protease N-terminal domain"/>
    <property type="match status" value="1"/>
</dbReference>
<comment type="function">
    <text evidence="7">Degrades oligopeptides.</text>
</comment>
<feature type="signal peptide" evidence="10">
    <location>
        <begin position="1"/>
        <end position="20"/>
    </location>
</feature>
<evidence type="ECO:0000259" key="11">
    <source>
        <dbReference type="PROSITE" id="PS50106"/>
    </source>
</evidence>
<sequence length="1077" mass="117629">MKLKYSVGCCLLALGLSAQAAPGYYRAPALSGDTLVFTAEGDLWTQSLGAEKAQRLTTQAAEEKDAALSKDGKTLAYVANYEGADELYLMPLTGGLPKRVTFEQSRVRLQGWTADGKLLYATDNSFGPANSWVLRLVDPSSLETTDLPLADAVEGSLDAKGQYLYFTRFGLQVTGDNAKVYKGGAKGVLWRYKLGSDQEAVQLSAQDAGSDRNPMVKGDRLYYLSDADGNPNLWSMALDGSDNRQLTHHKDWQVKDPYLDGQRIVYQLGADLHLYDLASGQDQALAINLVGDQPYRQPRWLKDPLKYATSAKLAPKGDKVVITARSHVALAGIDGSRLVELAQAPHSRLRSAVADADGKWVYGISDASGEQEIWRYAADGSAKAEQLTKDGQTLRHSLVLSPNGRLLAHDDNDGNLWLLDLAKGSNRKLLSQGAGLGPIGDISWSGDSRYLAVAGTFLGNERSRVMLLDLEKDQQQLLTSDKYESFSPAFSPDRKWLYFLSNRAFNATPGSPWGDRNMGPMFDKRTLVFALALDPKAAFPFQAPSELTQEPPAKGKAQLEWGGIAGRLWQVPVAAGNYNKLSVTPERLYMLDSDARGKQALISLGIDRRAPKLDKVTDDIADYGLSADQKQLLVRKQSKPEEMLVVPAAASLPKDLSQAKVQAGQWQLALAPADEWQQMFEDAWLMHRDSFYDPAMHGLDWQAVKAKYQPLVARVGDRYELSDLLGQMIGELDALHSQVRGGDLPANPEAAKAAALGARLTQSKDGVRIGHIFETDPELPDQAGPLAKPGVDVRQGDLLVAINGRSVSTLAEATLALRNQAGKQVLLGLKRGNAALEQIVYPVDLAAQAKLRYLDWVEQNRQAVTKASGGNIGYLHLYAMGTGDIESFAREFYANYRKDGLIIDVRRNRGGNIDSWVIEKLLRRAWMFWQPTHGDANSNMQQSFRGHLAVLTDQLTYSDGETFSAGIKALGIAPLIGKRTAGAGVWLSGRNALADGGMARVAEYPQFALDGHWVVEGYGVEPDMEVSNLPHATFKGEDAQLKAALDYLAKVLKEQPVAPLKAKPMTGQPRAKDILAR</sequence>
<evidence type="ECO:0000256" key="6">
    <source>
        <dbReference type="ARBA" id="ARBA00022825"/>
    </source>
</evidence>
<accession>K2JHM0</accession>
<dbReference type="SUPFAM" id="SSF50156">
    <property type="entry name" value="PDZ domain-like"/>
    <property type="match status" value="1"/>
</dbReference>
<comment type="similarity">
    <text evidence="2 7">Belongs to the peptidase S41B family.</text>
</comment>
<evidence type="ECO:0000256" key="3">
    <source>
        <dbReference type="ARBA" id="ARBA00022490"/>
    </source>
</evidence>
<protein>
    <recommendedName>
        <fullName evidence="7">Tricorn protease homolog</fullName>
        <ecNumber evidence="7">3.4.21.-</ecNumber>
    </recommendedName>
</protein>
<name>K2JHM0_9GAMM</name>
<dbReference type="PANTHER" id="PTHR43253">
    <property type="entry name" value="TRICORN PROTEASE HOMOLOG 2-RELATED"/>
    <property type="match status" value="1"/>
</dbReference>
<dbReference type="InterPro" id="IPR015943">
    <property type="entry name" value="WD40/YVTN_repeat-like_dom_sf"/>
</dbReference>
<feature type="domain" description="PDZ" evidence="11">
    <location>
        <begin position="756"/>
        <end position="832"/>
    </location>
</feature>
<evidence type="ECO:0000313" key="13">
    <source>
        <dbReference type="Proteomes" id="UP000006755"/>
    </source>
</evidence>
<dbReference type="Gene3D" id="2.30.42.10">
    <property type="match status" value="1"/>
</dbReference>
<evidence type="ECO:0000256" key="5">
    <source>
        <dbReference type="ARBA" id="ARBA00022801"/>
    </source>
</evidence>
<dbReference type="SMART" id="SM00245">
    <property type="entry name" value="TSPc"/>
    <property type="match status" value="1"/>
</dbReference>
<keyword evidence="4 7" id="KW-0645">Protease</keyword>
<comment type="caution">
    <text evidence="12">The sequence shown here is derived from an EMBL/GenBank/DDBJ whole genome shotgun (WGS) entry which is preliminary data.</text>
</comment>
<dbReference type="EMBL" id="AMRI01000011">
    <property type="protein sequence ID" value="EKE74042.1"/>
    <property type="molecule type" value="Genomic_DNA"/>
</dbReference>
<keyword evidence="5 7" id="KW-0378">Hydrolase</keyword>
<feature type="chain" id="PRO_5003859272" description="Tricorn protease homolog" evidence="10">
    <location>
        <begin position="21"/>
        <end position="1077"/>
    </location>
</feature>
<dbReference type="Pfam" id="PF26550">
    <property type="entry name" value="Tricorn_2nd"/>
    <property type="match status" value="1"/>
</dbReference>
<evidence type="ECO:0000256" key="7">
    <source>
        <dbReference type="PIRNR" id="PIRNR036421"/>
    </source>
</evidence>
<gene>
    <name evidence="12" type="ORF">B3C1_09493</name>
</gene>
<dbReference type="InterPro" id="IPR028204">
    <property type="entry name" value="Tricorn_C1"/>
</dbReference>
<dbReference type="PANTHER" id="PTHR43253:SF1">
    <property type="entry name" value="TRICORN PROTEASE HOMOLOG 2-RELATED"/>
    <property type="match status" value="1"/>
</dbReference>
<keyword evidence="13" id="KW-1185">Reference proteome</keyword>
<feature type="site" description="Transition state stabilizer; via amide nitrogen" evidence="9">
    <location>
        <position position="959"/>
    </location>
</feature>
<dbReference type="InterPro" id="IPR029045">
    <property type="entry name" value="ClpP/crotonase-like_dom_sf"/>
</dbReference>
<dbReference type="Pfam" id="PF26549">
    <property type="entry name" value="Tricorn_N"/>
    <property type="match status" value="1"/>
</dbReference>
<dbReference type="PIRSF" id="PIRSF036421">
    <property type="entry name" value="Tricorn_protease"/>
    <property type="match status" value="1"/>
</dbReference>
<feature type="active site" description="Charge relay system" evidence="8">
    <location>
        <position position="1016"/>
    </location>
</feature>
<dbReference type="Pfam" id="PF14685">
    <property type="entry name" value="PDZ_Tricorn"/>
    <property type="match status" value="1"/>
</dbReference>
<evidence type="ECO:0000256" key="2">
    <source>
        <dbReference type="ARBA" id="ARBA00008524"/>
    </source>
</evidence>
<evidence type="ECO:0000256" key="1">
    <source>
        <dbReference type="ARBA" id="ARBA00004496"/>
    </source>
</evidence>
<dbReference type="PATRIC" id="fig|745411.4.peg.1861"/>
<evidence type="ECO:0000313" key="12">
    <source>
        <dbReference type="EMBL" id="EKE74042.1"/>
    </source>
</evidence>
<dbReference type="SMART" id="SM00228">
    <property type="entry name" value="PDZ"/>
    <property type="match status" value="1"/>
</dbReference>
<feature type="active site" description="Nucleophile" evidence="8">
    <location>
        <position position="958"/>
    </location>
</feature>
<dbReference type="Pfam" id="PF14684">
    <property type="entry name" value="Tricorn_C1"/>
    <property type="match status" value="1"/>
</dbReference>
<dbReference type="Gene3D" id="3.90.226.10">
    <property type="entry name" value="2-enoyl-CoA Hydratase, Chain A, domain 1"/>
    <property type="match status" value="1"/>
</dbReference>
<keyword evidence="10" id="KW-0732">Signal</keyword>
<reference evidence="12 13" key="1">
    <citation type="journal article" date="2012" name="J. Bacteriol.">
        <title>Genome Sequence of Gallaecimonas xiamenensis Type Strain 3-C-1.</title>
        <authorList>
            <person name="Lai Q."/>
            <person name="Wang L."/>
            <person name="Wang W."/>
            <person name="Shao Z."/>
        </authorList>
    </citation>
    <scope>NUCLEOTIDE SEQUENCE [LARGE SCALE GENOMIC DNA]</scope>
    <source>
        <strain evidence="12 13">3-C-1</strain>
    </source>
</reference>
<dbReference type="GO" id="GO:0008236">
    <property type="term" value="F:serine-type peptidase activity"/>
    <property type="evidence" value="ECO:0007669"/>
    <property type="project" value="UniProtKB-UniRule"/>
</dbReference>
<dbReference type="SUPFAM" id="SSF52096">
    <property type="entry name" value="ClpP/crotonase"/>
    <property type="match status" value="1"/>
</dbReference>
<dbReference type="InterPro" id="IPR005151">
    <property type="entry name" value="Tail-specific_protease"/>
</dbReference>
<dbReference type="AlphaFoldDB" id="K2JHM0"/>
<dbReference type="MEROPS" id="S41.006"/>
<comment type="subcellular location">
    <subcellularLocation>
        <location evidence="1 7">Cytoplasm</location>
    </subcellularLocation>
</comment>
<dbReference type="Gene3D" id="2.120.10.60">
    <property type="entry name" value="Tricorn protease N-terminal domain"/>
    <property type="match status" value="1"/>
</dbReference>
<dbReference type="GO" id="GO:0006508">
    <property type="term" value="P:proteolysis"/>
    <property type="evidence" value="ECO:0007669"/>
    <property type="project" value="UniProtKB-UniRule"/>
</dbReference>